<dbReference type="SUPFAM" id="SSF56112">
    <property type="entry name" value="Protein kinase-like (PK-like)"/>
    <property type="match status" value="1"/>
</dbReference>
<dbReference type="PROSITE" id="PS50011">
    <property type="entry name" value="PROTEIN_KINASE_DOM"/>
    <property type="match status" value="1"/>
</dbReference>
<keyword evidence="1" id="KW-0723">Serine/threonine-protein kinase</keyword>
<feature type="region of interest" description="Disordered" evidence="6">
    <location>
        <begin position="1"/>
        <end position="31"/>
    </location>
</feature>
<dbReference type="Proteomes" id="UP001642464">
    <property type="component" value="Unassembled WGS sequence"/>
</dbReference>
<sequence>MSLCCVKEDAESGSSSCSSHSSDDEKPKKLSAQERVAAKHVLDKRLAPLNYLFTNHAIHKFFRKYAGAHTEDGRKAITPEEAKRMAPALADYLQVPQVLFRQVDVLCQRFDFDGAGVLDKTQCTMMFRNNLRHKRKLLGARQLPMEVPEMSLAMSGYVVQRELGRGGQGVMYLCTYDEVPYCLKFFSKADGDEDTLEDLLTEYTLMKDFCHKNVAKTFEVFQDSEFFYLVNEPYFGGDLTQLGKRAHDQGISMSEDWWRGIFYQCLEGLEYLHSQAVMHCDIKEENIMLAERDCEDPRVVLIDFGLAEGFSSTSSGASGTAGYIPPETWETEWWYPKGDIFSMGIVFFQLMIGQVPSGDVIGVLQTTGENEEDKAAGLALQLPWKRFPSEMPELGSLVSAMTQRNMSLRPSAAQALKHEWFRLESDADLPAENRAALIGSSTAQCLREQVMYELASKNNLRELRELQQTLRSSSKTPSAPCEGVVELLVDYGVRGGCAREYAALCGQGGMLEWSLWMDGALRLREQYSLQFLQDLFLELDYDEEGQLTKAQVDSLLKSGAVECESDEADEILQSIDFDEDGYIPVGTMRELLLKDGRVARRTEVFDRKICACGRRVVDEKLRAAVPDHVVEMRLRADRGESRSYPDQDILDILFSDNIKPQKATFKELNVDLSCMDLPIQEGGPVRGRQKFVERKNFMPEPVPPPEEAEAEEARSGWKWCKGGRKLLDTSPEWGEEKAQLHRSQSLPQAMGGASLLPGANGAPASPFHGLATRRFGEDSGWDGRMRGSLLARRNWAGTAPDKDCKSK</sequence>
<dbReference type="InterPro" id="IPR011009">
    <property type="entry name" value="Kinase-like_dom_sf"/>
</dbReference>
<dbReference type="EMBL" id="CAXAMM010023336">
    <property type="protein sequence ID" value="CAK9053500.1"/>
    <property type="molecule type" value="Genomic_DNA"/>
</dbReference>
<dbReference type="Pfam" id="PF00069">
    <property type="entry name" value="Pkinase"/>
    <property type="match status" value="1"/>
</dbReference>
<gene>
    <name evidence="8" type="ORF">SCF082_LOCUS29139</name>
</gene>
<dbReference type="PROSITE" id="PS00108">
    <property type="entry name" value="PROTEIN_KINASE_ST"/>
    <property type="match status" value="1"/>
</dbReference>
<dbReference type="Gene3D" id="3.30.200.20">
    <property type="entry name" value="Phosphorylase Kinase, domain 1"/>
    <property type="match status" value="1"/>
</dbReference>
<dbReference type="InterPro" id="IPR008271">
    <property type="entry name" value="Ser/Thr_kinase_AS"/>
</dbReference>
<proteinExistence type="predicted"/>
<comment type="caution">
    <text evidence="8">The sequence shown here is derived from an EMBL/GenBank/DDBJ whole genome shotgun (WGS) entry which is preliminary data.</text>
</comment>
<evidence type="ECO:0000313" key="8">
    <source>
        <dbReference type="EMBL" id="CAK9053500.1"/>
    </source>
</evidence>
<dbReference type="Gene3D" id="1.10.510.10">
    <property type="entry name" value="Transferase(Phosphotransferase) domain 1"/>
    <property type="match status" value="1"/>
</dbReference>
<organism evidence="8 9">
    <name type="scientific">Durusdinium trenchii</name>
    <dbReference type="NCBI Taxonomy" id="1381693"/>
    <lineage>
        <taxon>Eukaryota</taxon>
        <taxon>Sar</taxon>
        <taxon>Alveolata</taxon>
        <taxon>Dinophyceae</taxon>
        <taxon>Suessiales</taxon>
        <taxon>Symbiodiniaceae</taxon>
        <taxon>Durusdinium</taxon>
    </lineage>
</organism>
<keyword evidence="2" id="KW-0808">Transferase</keyword>
<name>A0ABP0MPU6_9DINO</name>
<evidence type="ECO:0000256" key="5">
    <source>
        <dbReference type="ARBA" id="ARBA00022840"/>
    </source>
</evidence>
<dbReference type="InterPro" id="IPR011992">
    <property type="entry name" value="EF-hand-dom_pair"/>
</dbReference>
<dbReference type="SMART" id="SM00220">
    <property type="entry name" value="S_TKc"/>
    <property type="match status" value="1"/>
</dbReference>
<evidence type="ECO:0000256" key="6">
    <source>
        <dbReference type="SAM" id="MobiDB-lite"/>
    </source>
</evidence>
<evidence type="ECO:0000256" key="3">
    <source>
        <dbReference type="ARBA" id="ARBA00022741"/>
    </source>
</evidence>
<reference evidence="8 9" key="1">
    <citation type="submission" date="2024-02" db="EMBL/GenBank/DDBJ databases">
        <authorList>
            <person name="Chen Y."/>
            <person name="Shah S."/>
            <person name="Dougan E. K."/>
            <person name="Thang M."/>
            <person name="Chan C."/>
        </authorList>
    </citation>
    <scope>NUCLEOTIDE SEQUENCE [LARGE SCALE GENOMIC DNA]</scope>
</reference>
<feature type="region of interest" description="Disordered" evidence="6">
    <location>
        <begin position="733"/>
        <end position="761"/>
    </location>
</feature>
<dbReference type="InterPro" id="IPR000719">
    <property type="entry name" value="Prot_kinase_dom"/>
</dbReference>
<evidence type="ECO:0000256" key="1">
    <source>
        <dbReference type="ARBA" id="ARBA00022527"/>
    </source>
</evidence>
<dbReference type="SUPFAM" id="SSF47473">
    <property type="entry name" value="EF-hand"/>
    <property type="match status" value="1"/>
</dbReference>
<evidence type="ECO:0000256" key="4">
    <source>
        <dbReference type="ARBA" id="ARBA00022777"/>
    </source>
</evidence>
<accession>A0ABP0MPU6</accession>
<protein>
    <submittedName>
        <fullName evidence="8">Calcium-dependent protein kinase 4 (PfCDPK4)</fullName>
    </submittedName>
</protein>
<feature type="compositionally biased region" description="Basic and acidic residues" evidence="6">
    <location>
        <begin position="21"/>
        <end position="31"/>
    </location>
</feature>
<feature type="domain" description="Protein kinase" evidence="7">
    <location>
        <begin position="157"/>
        <end position="421"/>
    </location>
</feature>
<dbReference type="GO" id="GO:0016301">
    <property type="term" value="F:kinase activity"/>
    <property type="evidence" value="ECO:0007669"/>
    <property type="project" value="UniProtKB-KW"/>
</dbReference>
<keyword evidence="4 8" id="KW-0418">Kinase</keyword>
<keyword evidence="5" id="KW-0067">ATP-binding</keyword>
<evidence type="ECO:0000256" key="2">
    <source>
        <dbReference type="ARBA" id="ARBA00022679"/>
    </source>
</evidence>
<dbReference type="PANTHER" id="PTHR24349">
    <property type="entry name" value="SERINE/THREONINE-PROTEIN KINASE"/>
    <property type="match status" value="1"/>
</dbReference>
<feature type="compositionally biased region" description="Basic and acidic residues" evidence="6">
    <location>
        <begin position="1"/>
        <end position="10"/>
    </location>
</feature>
<dbReference type="InterPro" id="IPR050205">
    <property type="entry name" value="CDPK_Ser/Thr_kinases"/>
</dbReference>
<keyword evidence="3" id="KW-0547">Nucleotide-binding</keyword>
<dbReference type="Gene3D" id="1.10.238.10">
    <property type="entry name" value="EF-hand"/>
    <property type="match status" value="2"/>
</dbReference>
<keyword evidence="9" id="KW-1185">Reference proteome</keyword>
<evidence type="ECO:0000313" key="9">
    <source>
        <dbReference type="Proteomes" id="UP001642464"/>
    </source>
</evidence>
<evidence type="ECO:0000259" key="7">
    <source>
        <dbReference type="PROSITE" id="PS50011"/>
    </source>
</evidence>